<feature type="region of interest" description="Disordered" evidence="7">
    <location>
        <begin position="1892"/>
        <end position="1927"/>
    </location>
</feature>
<keyword evidence="1" id="KW-0479">Metal-binding</keyword>
<dbReference type="CDD" id="cd18793">
    <property type="entry name" value="SF2_C_SNF"/>
    <property type="match status" value="1"/>
</dbReference>
<dbReference type="SMART" id="SM00249">
    <property type="entry name" value="PHD"/>
    <property type="match status" value="1"/>
</dbReference>
<feature type="domain" description="PHD-type" evidence="9">
    <location>
        <begin position="398"/>
        <end position="447"/>
    </location>
</feature>
<feature type="region of interest" description="Disordered" evidence="7">
    <location>
        <begin position="1"/>
        <end position="130"/>
    </location>
</feature>
<feature type="coiled-coil region" evidence="6">
    <location>
        <begin position="2090"/>
        <end position="2121"/>
    </location>
</feature>
<feature type="compositionally biased region" description="Polar residues" evidence="7">
    <location>
        <begin position="1899"/>
        <end position="1908"/>
    </location>
</feature>
<feature type="compositionally biased region" description="Basic and acidic residues" evidence="7">
    <location>
        <begin position="10"/>
        <end position="29"/>
    </location>
</feature>
<keyword evidence="11" id="KW-1185">Reference proteome</keyword>
<dbReference type="STRING" id="3827.A0A1S2XC94"/>
<dbReference type="SUPFAM" id="SSF54160">
    <property type="entry name" value="Chromo domain-like"/>
    <property type="match status" value="2"/>
</dbReference>
<dbReference type="SUPFAM" id="SSF57903">
    <property type="entry name" value="FYVE/PHD zinc finger"/>
    <property type="match status" value="1"/>
</dbReference>
<dbReference type="Gene3D" id="3.40.50.10810">
    <property type="entry name" value="Tandem AAA-ATPase domain"/>
    <property type="match status" value="1"/>
</dbReference>
<evidence type="ECO:0000256" key="3">
    <source>
        <dbReference type="ARBA" id="ARBA00022801"/>
    </source>
</evidence>
<dbReference type="GeneID" id="101505705"/>
<dbReference type="PROSITE" id="PS50016">
    <property type="entry name" value="ZF_PHD_2"/>
    <property type="match status" value="1"/>
</dbReference>
<feature type="compositionally biased region" description="Polar residues" evidence="7">
    <location>
        <begin position="48"/>
        <end position="62"/>
    </location>
</feature>
<dbReference type="SUPFAM" id="SSF52540">
    <property type="entry name" value="P-loop containing nucleoside triphosphate hydrolases"/>
    <property type="match status" value="2"/>
</dbReference>
<dbReference type="InterPro" id="IPR049730">
    <property type="entry name" value="SNF2/RAD54-like_C"/>
</dbReference>
<feature type="compositionally biased region" description="Basic and acidic residues" evidence="7">
    <location>
        <begin position="221"/>
        <end position="234"/>
    </location>
</feature>
<dbReference type="InterPro" id="IPR001650">
    <property type="entry name" value="Helicase_C-like"/>
</dbReference>
<dbReference type="OrthoDB" id="885191at2759"/>
<evidence type="ECO:0000259" key="10">
    <source>
        <dbReference type="PROSITE" id="PS51194"/>
    </source>
</evidence>
<dbReference type="InterPro" id="IPR011011">
    <property type="entry name" value="Znf_FYVE_PHD"/>
</dbReference>
<evidence type="ECO:0000256" key="1">
    <source>
        <dbReference type="ARBA" id="ARBA00022723"/>
    </source>
</evidence>
<protein>
    <submittedName>
        <fullName evidence="12">Helicase protein MOM1-like isoform X1</fullName>
    </submittedName>
</protein>
<proteinExistence type="predicted"/>
<gene>
    <name evidence="12" type="primary">LOC101505705</name>
</gene>
<dbReference type="Pfam" id="PF25029">
    <property type="entry name" value="MOM1"/>
    <property type="match status" value="1"/>
</dbReference>
<name>A0A1S2XC94_CICAR</name>
<feature type="region of interest" description="Disordered" evidence="7">
    <location>
        <begin position="1648"/>
        <end position="1688"/>
    </location>
</feature>
<dbReference type="PROSITE" id="PS01359">
    <property type="entry name" value="ZF_PHD_1"/>
    <property type="match status" value="1"/>
</dbReference>
<dbReference type="PaxDb" id="3827-XP_004487248.1"/>
<evidence type="ECO:0000256" key="4">
    <source>
        <dbReference type="ARBA" id="ARBA00022833"/>
    </source>
</evidence>
<dbReference type="PROSITE" id="PS50013">
    <property type="entry name" value="CHROMO_2"/>
    <property type="match status" value="1"/>
</dbReference>
<evidence type="ECO:0000256" key="7">
    <source>
        <dbReference type="SAM" id="MobiDB-lite"/>
    </source>
</evidence>
<dbReference type="PANTHER" id="PTHR35116">
    <property type="entry name" value="HELICASE PROTEIN MOM1"/>
    <property type="match status" value="1"/>
</dbReference>
<dbReference type="Gene3D" id="3.40.50.300">
    <property type="entry name" value="P-loop containing nucleotide triphosphate hydrolases"/>
    <property type="match status" value="1"/>
</dbReference>
<dbReference type="GO" id="GO:0008270">
    <property type="term" value="F:zinc ion binding"/>
    <property type="evidence" value="ECO:0007669"/>
    <property type="project" value="UniProtKB-KW"/>
</dbReference>
<dbReference type="KEGG" id="cam:101505705"/>
<dbReference type="InterPro" id="IPR027417">
    <property type="entry name" value="P-loop_NTPase"/>
</dbReference>
<dbReference type="Gene3D" id="2.40.50.40">
    <property type="match status" value="2"/>
</dbReference>
<feature type="compositionally biased region" description="Basic and acidic residues" evidence="7">
    <location>
        <begin position="1257"/>
        <end position="1273"/>
    </location>
</feature>
<feature type="domain" description="Chromo" evidence="8">
    <location>
        <begin position="458"/>
        <end position="526"/>
    </location>
</feature>
<feature type="compositionally biased region" description="Polar residues" evidence="7">
    <location>
        <begin position="2169"/>
        <end position="2184"/>
    </location>
</feature>
<dbReference type="InterPro" id="IPR019786">
    <property type="entry name" value="Zinc_finger_PHD-type_CS"/>
</dbReference>
<feature type="domain" description="Helicase C-terminal" evidence="10">
    <location>
        <begin position="938"/>
        <end position="1104"/>
    </location>
</feature>
<feature type="compositionally biased region" description="Basic and acidic residues" evidence="7">
    <location>
        <begin position="65"/>
        <end position="88"/>
    </location>
</feature>
<dbReference type="Gene3D" id="3.30.40.10">
    <property type="entry name" value="Zinc/RING finger domain, C3HC4 (zinc finger)"/>
    <property type="match status" value="1"/>
</dbReference>
<feature type="compositionally biased region" description="Polar residues" evidence="7">
    <location>
        <begin position="2274"/>
        <end position="2286"/>
    </location>
</feature>
<evidence type="ECO:0000313" key="12">
    <source>
        <dbReference type="RefSeq" id="XP_004487086.2"/>
    </source>
</evidence>
<evidence type="ECO:0000259" key="9">
    <source>
        <dbReference type="PROSITE" id="PS50016"/>
    </source>
</evidence>
<dbReference type="Proteomes" id="UP000087171">
    <property type="component" value="Chromosome Ca1"/>
</dbReference>
<keyword evidence="4" id="KW-0862">Zinc</keyword>
<sequence length="2381" mass="264784">MVNSTRSSQKAKDEEINNGRVTRSSEKAKINAHLHVSDAAGIRKSLRETLTTKIIASSSSTRKSGRVEKRPLPTPEARRKSERVEKKKTPSPLTRSGRTRNHSSSSLSDSKSSGSSGSSSSSRQKLKKEKSVKQLIFEANEVNVNEEHNMGTSDVKIKRMDARMYRSLFKQRKKDCLGILDRISKPNQEGDSSSGAKIDELSKESCSDCKEVSKNGALPSEDAKAKETRVDSRLSEPMTSLAENNVTPGLFIPSNAPPHDNSVVPKRVRPDCCREDPLSMLVSGNSILDDADFVSNNVGFDGGEKLAPSKIKEITVDMDSNDSSTLSKGDNCNLVHVAIPSRLGGNILGNGDSCSRRIRLDYNSTVKESCDPRATEHQDGDDIEATKLQQDCLASVAKNICLICKGEGQLLSCGGKGCNGYYHLSCLEPPLLNAPLGVWHCHTCVRKKIEFGVHSVSEGVESVWDIKEASFSNLDGISSQKEFLVKYKGLAHVHNRWVPENQLLLEAPLLLMKFIQNDQNPRLRPEWSLPHRLLQKRAFFFGKQHDDQSNNYAVDDRDCCYEWLVKWRGLGYEHATWESDNASFLYSPEGQSLISSYERRFQRAKRIDLHSKLDKKLDRGNSINKLLQMPGGVSAGFGNHNLDAVNKLREYWHKGQTAIVIDDHDRILKVVAFILSLHSDTYRPFLIISTAASLHSWEDVFYQSDPSIDVVIYNGNKEIRNNIRRLEFYGEEQCLLFQVLIVVPEIVIEDIDFLEGIEWEAIVADDCQSPAISPYFKQIRMLSTHLRILLFRGQRKDSIVEDINFLALLDGHSDNETDGLISNSNNRAVQLKEKLSSHIAYRCKSDSFRFVEYWVPVQISNVQLEQYCATLLSNASILCSSPKVDSVGAIRNVLISIRKCCNHPYVIDLSVQGLLTKGLVKEAEILDVGIKASGKLQLLDSMLTELKNKDLRALVLFQSIGGSGKDSIGDILDDFLRQRFESDSYERIDKSLSASKKQAAMKKFNDKNNKRFVFLLETSACLSSIKLSSIDTIIIFDSDWNPMNDIKSLQKITLDSQSEFIKVFRFYSTFTVEEKALILAKQDKAVDINVTYANRINSHMLLMWGASRLFDELRGFHDGATSTLLLEKTVLEFSSIISEAGEATDRSNCSILLKVQQNEGGYCANFPLLGELKLGSLDEESPQNFWTKLLEGKQFQWKYSCSTSQRSRKRIQPFNSLAGGPDLVSEGMVKKRRKVGSNIVDQPSSNSEGEKLSTGIKADRPHGNDIESEKKSSVRDEQRSLYLSLKPDITKLCEVLLLPDNVKKMVDNFLVYVMTNHHVIREPASILQAFQISLTWTAASLLKHKLDHKASLILAKKHLNFDCEKREVEYIYSMMRCLKRIFLYHTSNYHGTLSPKASESSNGLSCTGVAQEVELFKKDLSKSIKEIQKKCEKYLNKLHLKQQEEKNRSRAVIEVEKAGLERTFKIELAFIRSCSPNEVSKTEMLKILNIDYQKRIEELNCQHETNLKVLEDEQSAQMLKFQDWEATWVEAVKSWAQNELLNIVTSKELGTGVDYLQMRDQVQFPGGPNNHFAEVNGHDNMVESLKETGTGVLETHSPAVGRTVEQQNSPVRHDDSNEMDIMVSNDRPIFGSEDHNTTENQYVSQENIVSKHSQSREQNSDGATSMTDEDNRCENFGHGSRDGSEKPSFGITCLPDCREQNSDCAKSMTDEDNSRENSDGVSSSVPEGQIPVELQETTNEGDSVSVSERQVPVEMPVTANFTDCLLQNATTLLNPPSSVNQISERGSLDVPVLDGVLSSRPFQAVCSTSFQDTISLSNPPLEKQIPDGVSLSITDGDIPVTVPENAHAVADCHNKDIEPSTNAMLVDNSTTNDQEEGVLRSMTSVPVSRQVNVIDPLEQNKQLPSVESTAEKDSGGEMQNSSEQVELASSSADVALASQIMMMPLKQVHQLPAAELSSNLATEDEHQPTSVSDIPTHHPEVSSVVPNKDAVQPHSNSELGLHSNQVAVHPATNSDLASLTASRVRAQSSNPRNLSNPLEMNNHPIQTTAHSSPRTLPHLCYDPLKNEFERIQKVIEQTSKNHEDMKLRLKSDFEKELEELRRKYDVKLQELEVEFQQKKKTLDTNLHTVCVNKILADAFRSKCLDLKVSGASVMQHDSVAQQVLQLSRQQTATRPVMVSGSSSGEPPATSLPSPPIAISSPHMVPPGYSSMPRTFSSVSARPPLINTTRLSTALDIQTGGEIRAPAPHFQSFRPPTSVPPSSFYPLPRGMPSQIAPSNTRATSPSYSHGPPRQRPTTYQSDPQMGRRPDSAGRLATPNLPAMGLRGNVGSQSTINPLNVISRSSDAAPVNLTRFGPNNSTVVANSSNQAASPDLVCLSDDE</sequence>
<reference evidence="11" key="1">
    <citation type="journal article" date="2013" name="Nat. Biotechnol.">
        <title>Draft genome sequence of chickpea (Cicer arietinum) provides a resource for trait improvement.</title>
        <authorList>
            <person name="Varshney R.K."/>
            <person name="Song C."/>
            <person name="Saxena R.K."/>
            <person name="Azam S."/>
            <person name="Yu S."/>
            <person name="Sharpe A.G."/>
            <person name="Cannon S."/>
            <person name="Baek J."/>
            <person name="Rosen B.D."/>
            <person name="Tar'an B."/>
            <person name="Millan T."/>
            <person name="Zhang X."/>
            <person name="Ramsay L.D."/>
            <person name="Iwata A."/>
            <person name="Wang Y."/>
            <person name="Nelson W."/>
            <person name="Farmer A.D."/>
            <person name="Gaur P.M."/>
            <person name="Soderlund C."/>
            <person name="Penmetsa R.V."/>
            <person name="Xu C."/>
            <person name="Bharti A.K."/>
            <person name="He W."/>
            <person name="Winter P."/>
            <person name="Zhao S."/>
            <person name="Hane J.K."/>
            <person name="Carrasquilla-Garcia N."/>
            <person name="Condie J.A."/>
            <person name="Upadhyaya H.D."/>
            <person name="Luo M.C."/>
            <person name="Thudi M."/>
            <person name="Gowda C.L."/>
            <person name="Singh N.P."/>
            <person name="Lichtenzveig J."/>
            <person name="Gali K.K."/>
            <person name="Rubio J."/>
            <person name="Nadarajan N."/>
            <person name="Dolezel J."/>
            <person name="Bansal K.C."/>
            <person name="Xu X."/>
            <person name="Edwards D."/>
            <person name="Zhang G."/>
            <person name="Kahl G."/>
            <person name="Gil J."/>
            <person name="Singh K.B."/>
            <person name="Datta S.K."/>
            <person name="Jackson S.A."/>
            <person name="Wang J."/>
            <person name="Cook D.R."/>
        </authorList>
    </citation>
    <scope>NUCLEOTIDE SEQUENCE [LARGE SCALE GENOMIC DNA]</scope>
    <source>
        <strain evidence="11">cv. CDC Frontier</strain>
    </source>
</reference>
<keyword evidence="2 5" id="KW-0863">Zinc-finger</keyword>
<reference evidence="12" key="2">
    <citation type="submission" date="2025-08" db="UniProtKB">
        <authorList>
            <consortium name="RefSeq"/>
        </authorList>
    </citation>
    <scope>IDENTIFICATION</scope>
    <source>
        <tissue evidence="12">Etiolated seedlings</tissue>
    </source>
</reference>
<feature type="compositionally biased region" description="Low complexity" evidence="7">
    <location>
        <begin position="2186"/>
        <end position="2201"/>
    </location>
</feature>
<dbReference type="Pfam" id="PF00271">
    <property type="entry name" value="Helicase_C"/>
    <property type="match status" value="1"/>
</dbReference>
<feature type="compositionally biased region" description="Basic and acidic residues" evidence="7">
    <location>
        <begin position="1708"/>
        <end position="1718"/>
    </location>
</feature>
<feature type="region of interest" description="Disordered" evidence="7">
    <location>
        <begin position="2362"/>
        <end position="2381"/>
    </location>
</feature>
<dbReference type="InterPro" id="IPR019787">
    <property type="entry name" value="Znf_PHD-finger"/>
</dbReference>
<organism evidence="11 12">
    <name type="scientific">Cicer arietinum</name>
    <name type="common">Chickpea</name>
    <name type="synonym">Garbanzo</name>
    <dbReference type="NCBI Taxonomy" id="3827"/>
    <lineage>
        <taxon>Eukaryota</taxon>
        <taxon>Viridiplantae</taxon>
        <taxon>Streptophyta</taxon>
        <taxon>Embryophyta</taxon>
        <taxon>Tracheophyta</taxon>
        <taxon>Spermatophyta</taxon>
        <taxon>Magnoliopsida</taxon>
        <taxon>eudicotyledons</taxon>
        <taxon>Gunneridae</taxon>
        <taxon>Pentapetalae</taxon>
        <taxon>rosids</taxon>
        <taxon>fabids</taxon>
        <taxon>Fabales</taxon>
        <taxon>Fabaceae</taxon>
        <taxon>Papilionoideae</taxon>
        <taxon>50 kb inversion clade</taxon>
        <taxon>NPAAA clade</taxon>
        <taxon>Hologalegina</taxon>
        <taxon>IRL clade</taxon>
        <taxon>Cicereae</taxon>
        <taxon>Cicer</taxon>
    </lineage>
</organism>
<feature type="region of interest" description="Disordered" evidence="7">
    <location>
        <begin position="1960"/>
        <end position="1997"/>
    </location>
</feature>
<feature type="region of interest" description="Disordered" evidence="7">
    <location>
        <begin position="2245"/>
        <end position="2317"/>
    </location>
</feature>
<feature type="region of interest" description="Disordered" evidence="7">
    <location>
        <begin position="211"/>
        <end position="235"/>
    </location>
</feature>
<evidence type="ECO:0000256" key="6">
    <source>
        <dbReference type="SAM" id="Coils"/>
    </source>
</evidence>
<keyword evidence="3" id="KW-0378">Hydrolase</keyword>
<keyword evidence="6" id="KW-0175">Coiled coil</keyword>
<dbReference type="GO" id="GO:0016787">
    <property type="term" value="F:hydrolase activity"/>
    <property type="evidence" value="ECO:0007669"/>
    <property type="project" value="UniProtKB-KW"/>
</dbReference>
<feature type="coiled-coil region" evidence="6">
    <location>
        <begin position="1417"/>
        <end position="1444"/>
    </location>
</feature>
<evidence type="ECO:0000313" key="11">
    <source>
        <dbReference type="Proteomes" id="UP000087171"/>
    </source>
</evidence>
<dbReference type="SMART" id="SM00298">
    <property type="entry name" value="CHROMO"/>
    <property type="match status" value="2"/>
</dbReference>
<dbReference type="InterPro" id="IPR013083">
    <property type="entry name" value="Znf_RING/FYVE/PHD"/>
</dbReference>
<dbReference type="InterPro" id="IPR039322">
    <property type="entry name" value="MOM1"/>
</dbReference>
<dbReference type="RefSeq" id="XP_004487086.2">
    <property type="nucleotide sequence ID" value="XM_004487029.3"/>
</dbReference>
<feature type="compositionally biased region" description="Low complexity" evidence="7">
    <location>
        <begin position="103"/>
        <end position="123"/>
    </location>
</feature>
<dbReference type="InterPro" id="IPR000953">
    <property type="entry name" value="Chromo/chromo_shadow_dom"/>
</dbReference>
<dbReference type="InterPro" id="IPR016197">
    <property type="entry name" value="Chromo-like_dom_sf"/>
</dbReference>
<dbReference type="InterPro" id="IPR056882">
    <property type="entry name" value="MOM1_dom"/>
</dbReference>
<dbReference type="InterPro" id="IPR038718">
    <property type="entry name" value="SNF2-like_sf"/>
</dbReference>
<feature type="region of interest" description="Disordered" evidence="7">
    <location>
        <begin position="1235"/>
        <end position="1273"/>
    </location>
</feature>
<feature type="compositionally biased region" description="Basic and acidic residues" evidence="7">
    <location>
        <begin position="1669"/>
        <end position="1685"/>
    </location>
</feature>
<feature type="region of interest" description="Disordered" evidence="7">
    <location>
        <begin position="2169"/>
        <end position="2208"/>
    </location>
</feature>
<feature type="region of interest" description="Disordered" evidence="7">
    <location>
        <begin position="1700"/>
        <end position="1728"/>
    </location>
</feature>
<dbReference type="GO" id="GO:0031507">
    <property type="term" value="P:heterochromatin formation"/>
    <property type="evidence" value="ECO:0007669"/>
    <property type="project" value="InterPro"/>
</dbReference>
<dbReference type="PROSITE" id="PS51194">
    <property type="entry name" value="HELICASE_CTER"/>
    <property type="match status" value="1"/>
</dbReference>
<evidence type="ECO:0000259" key="8">
    <source>
        <dbReference type="PROSITE" id="PS50013"/>
    </source>
</evidence>
<evidence type="ECO:0000256" key="5">
    <source>
        <dbReference type="PROSITE-ProRule" id="PRU00146"/>
    </source>
</evidence>
<accession>A0A1S2XC94</accession>
<dbReference type="eggNOG" id="KOG0383">
    <property type="taxonomic scope" value="Eukaryota"/>
</dbReference>
<evidence type="ECO:0000256" key="2">
    <source>
        <dbReference type="ARBA" id="ARBA00022771"/>
    </source>
</evidence>
<dbReference type="PANTHER" id="PTHR35116:SF9">
    <property type="entry name" value="HELICASE MOM1"/>
    <property type="match status" value="1"/>
</dbReference>
<dbReference type="Gene3D" id="6.10.250.1310">
    <property type="match status" value="1"/>
</dbReference>
<dbReference type="InterPro" id="IPR001965">
    <property type="entry name" value="Znf_PHD"/>
</dbReference>
<dbReference type="eggNOG" id="KOG0384">
    <property type="taxonomic scope" value="Eukaryota"/>
</dbReference>